<comment type="similarity">
    <text evidence="1">Belongs to the plant dirigent protein family.</text>
</comment>
<evidence type="ECO:0000256" key="2">
    <source>
        <dbReference type="SAM" id="MobiDB-lite"/>
    </source>
</evidence>
<feature type="compositionally biased region" description="Polar residues" evidence="2">
    <location>
        <begin position="195"/>
        <end position="205"/>
    </location>
</feature>
<organism evidence="3">
    <name type="scientific">Salvia splendens</name>
    <name type="common">Scarlet sage</name>
    <dbReference type="NCBI Taxonomy" id="180675"/>
    <lineage>
        <taxon>Eukaryota</taxon>
        <taxon>Viridiplantae</taxon>
        <taxon>Streptophyta</taxon>
        <taxon>Embryophyta</taxon>
        <taxon>Tracheophyta</taxon>
        <taxon>Spermatophyta</taxon>
        <taxon>Magnoliopsida</taxon>
        <taxon>eudicotyledons</taxon>
        <taxon>Gunneridae</taxon>
        <taxon>Pentapetalae</taxon>
        <taxon>asterids</taxon>
        <taxon>lamiids</taxon>
        <taxon>Lamiales</taxon>
        <taxon>Lamiaceae</taxon>
        <taxon>Nepetoideae</taxon>
        <taxon>Mentheae</taxon>
        <taxon>Salviinae</taxon>
        <taxon>Salvia</taxon>
        <taxon>Salvia subgen. Calosphace</taxon>
        <taxon>core Calosphace</taxon>
    </lineage>
</organism>
<comment type="caution">
    <text evidence="3">The sequence shown here is derived from an EMBL/GenBank/DDBJ whole genome shotgun (WGS) entry which is preliminary data.</text>
</comment>
<keyword evidence="4" id="KW-1185">Reference proteome</keyword>
<dbReference type="EMBL" id="PNBA02000019">
    <property type="protein sequence ID" value="KAG6390468.1"/>
    <property type="molecule type" value="Genomic_DNA"/>
</dbReference>
<protein>
    <recommendedName>
        <fullName evidence="1">Dirigent protein</fullName>
    </recommendedName>
</protein>
<dbReference type="InterPro" id="IPR004265">
    <property type="entry name" value="Dirigent"/>
</dbReference>
<dbReference type="Pfam" id="PF03018">
    <property type="entry name" value="Dirigent"/>
    <property type="match status" value="1"/>
</dbReference>
<evidence type="ECO:0000313" key="4">
    <source>
        <dbReference type="Proteomes" id="UP000298416"/>
    </source>
</evidence>
<feature type="compositionally biased region" description="Basic and acidic residues" evidence="2">
    <location>
        <begin position="181"/>
        <end position="193"/>
    </location>
</feature>
<feature type="chain" id="PRO_5036515077" description="Dirigent protein" evidence="1">
    <location>
        <begin position="23"/>
        <end position="205"/>
    </location>
</feature>
<dbReference type="AlphaFoldDB" id="A0A8X8W9N5"/>
<keyword evidence="1" id="KW-0732">Signal</keyword>
<dbReference type="PANTHER" id="PTHR21495">
    <property type="entry name" value="NUCLEOPORIN-RELATED"/>
    <property type="match status" value="1"/>
</dbReference>
<feature type="region of interest" description="Disordered" evidence="2">
    <location>
        <begin position="181"/>
        <end position="205"/>
    </location>
</feature>
<dbReference type="GO" id="GO:0048046">
    <property type="term" value="C:apoplast"/>
    <property type="evidence" value="ECO:0007669"/>
    <property type="project" value="UniProtKB-SubCell"/>
</dbReference>
<comment type="subunit">
    <text evidence="1">Homodimer.</text>
</comment>
<gene>
    <name evidence="3" type="ORF">SASPL_148203</name>
</gene>
<accession>A0A8X8W9N5</accession>
<comment type="function">
    <text evidence="1">Dirigent proteins impart stereoselectivity on the phenoxy radical-coupling reaction, yielding optically active lignans from two molecules of coniferyl alcohol in the biosynthesis of lignans, flavonolignans, and alkaloids and thus plays a central role in plant secondary metabolism.</text>
</comment>
<comment type="subcellular location">
    <subcellularLocation>
        <location evidence="1">Secreted</location>
        <location evidence="1">Extracellular space</location>
        <location evidence="1">Apoplast</location>
    </subcellularLocation>
</comment>
<proteinExistence type="inferred from homology"/>
<name>A0A8X8W9N5_SALSN</name>
<keyword evidence="1" id="KW-0964">Secreted</keyword>
<sequence length="205" mass="22262">MMNPIIITPLLTLACLVTAGKAKWLKTLFRPNKATTKLHFYVHDLRAGPNATLFTVATASITATSPTAFGRINVFDDKVTVGPEFGSEEVGRAQGTTTSMDLNVSASSMNLNFFLTSGEFKGSTVVVVGRNQFTDAEKELAVVGGTGAFRNARGYAITSAYSSDPVENSSVIVIQRDSVSERRRRERPRREVRSQSLLRRTAANA</sequence>
<evidence type="ECO:0000256" key="1">
    <source>
        <dbReference type="RuleBase" id="RU363099"/>
    </source>
</evidence>
<keyword evidence="1" id="KW-0052">Apoplast</keyword>
<feature type="signal peptide" evidence="1">
    <location>
        <begin position="1"/>
        <end position="22"/>
    </location>
</feature>
<dbReference type="OrthoDB" id="1864232at2759"/>
<evidence type="ECO:0000313" key="3">
    <source>
        <dbReference type="EMBL" id="KAG6390468.1"/>
    </source>
</evidence>
<reference evidence="3" key="2">
    <citation type="submission" date="2020-08" db="EMBL/GenBank/DDBJ databases">
        <title>Plant Genome Project.</title>
        <authorList>
            <person name="Zhang R.-G."/>
        </authorList>
    </citation>
    <scope>NUCLEOTIDE SEQUENCE</scope>
    <source>
        <strain evidence="3">Huo1</strain>
        <tissue evidence="3">Leaf</tissue>
    </source>
</reference>
<reference evidence="3" key="1">
    <citation type="submission" date="2018-01" db="EMBL/GenBank/DDBJ databases">
        <authorList>
            <person name="Mao J.F."/>
        </authorList>
    </citation>
    <scope>NUCLEOTIDE SEQUENCE</scope>
    <source>
        <strain evidence="3">Huo1</strain>
        <tissue evidence="3">Leaf</tissue>
    </source>
</reference>
<dbReference type="Proteomes" id="UP000298416">
    <property type="component" value="Unassembled WGS sequence"/>
</dbReference>